<organism evidence="1 2">
    <name type="scientific">Steccherinum ochraceum</name>
    <dbReference type="NCBI Taxonomy" id="92696"/>
    <lineage>
        <taxon>Eukaryota</taxon>
        <taxon>Fungi</taxon>
        <taxon>Dikarya</taxon>
        <taxon>Basidiomycota</taxon>
        <taxon>Agaricomycotina</taxon>
        <taxon>Agaricomycetes</taxon>
        <taxon>Polyporales</taxon>
        <taxon>Steccherinaceae</taxon>
        <taxon>Steccherinum</taxon>
    </lineage>
</organism>
<dbReference type="OrthoDB" id="10496815at2759"/>
<reference evidence="1 2" key="1">
    <citation type="submission" date="2018-11" db="EMBL/GenBank/DDBJ databases">
        <title>Genome assembly of Steccherinum ochraceum LE-BIN_3174, the white-rot fungus of the Steccherinaceae family (The Residual Polyporoid clade, Polyporales, Basidiomycota).</title>
        <authorList>
            <person name="Fedorova T.V."/>
            <person name="Glazunova O.A."/>
            <person name="Landesman E.O."/>
            <person name="Moiseenko K.V."/>
            <person name="Psurtseva N.V."/>
            <person name="Savinova O.S."/>
            <person name="Shakhova N.V."/>
            <person name="Tyazhelova T.V."/>
            <person name="Vasina D.V."/>
        </authorList>
    </citation>
    <scope>NUCLEOTIDE SEQUENCE [LARGE SCALE GENOMIC DNA]</scope>
    <source>
        <strain evidence="1 2">LE-BIN_3174</strain>
    </source>
</reference>
<proteinExistence type="predicted"/>
<dbReference type="AlphaFoldDB" id="A0A4V6N736"/>
<evidence type="ECO:0000313" key="1">
    <source>
        <dbReference type="EMBL" id="TCD63677.1"/>
    </source>
</evidence>
<name>A0A4V6N736_9APHY</name>
<protein>
    <submittedName>
        <fullName evidence="1">Uncharacterized protein</fullName>
    </submittedName>
</protein>
<dbReference type="Proteomes" id="UP000292702">
    <property type="component" value="Unassembled WGS sequence"/>
</dbReference>
<evidence type="ECO:0000313" key="2">
    <source>
        <dbReference type="Proteomes" id="UP000292702"/>
    </source>
</evidence>
<dbReference type="EMBL" id="RWJN01000282">
    <property type="protein sequence ID" value="TCD63677.1"/>
    <property type="molecule type" value="Genomic_DNA"/>
</dbReference>
<sequence>MSYLGRKKRKSQDQRWVLLSNTSHSLWKSSIWLWLTIVDPTSPDLNGSTRLSQSPRYGDAYSLQVLYHLQSIRPAAFEVYYHIAIYPCSAGSQNPLSLHSMAQPIPVDPDDKFIGLLDDDLPEFPQKPYYIPLPPFPVRGFRKPVFTIARCWITEPDNYVWITFHLRWGTQPRDFNLDYCMPIPPKDIFHIRIVIDGEEKLLLPMDGRSYGFPLMKAWKLCIGNMDMFYLQEIPESPEESGREGRSRLRERPTHRLRVPGMPW</sequence>
<keyword evidence="2" id="KW-1185">Reference proteome</keyword>
<gene>
    <name evidence="1" type="ORF">EIP91_005121</name>
</gene>
<accession>A0A4V6N736</accession>
<comment type="caution">
    <text evidence="1">The sequence shown here is derived from an EMBL/GenBank/DDBJ whole genome shotgun (WGS) entry which is preliminary data.</text>
</comment>